<dbReference type="PANTHER" id="PTHR23507:SF8">
    <property type="entry name" value="MFS GENERAL SUBSTRATE TRANSPORTER"/>
    <property type="match status" value="1"/>
</dbReference>
<feature type="transmembrane region" description="Helical" evidence="5">
    <location>
        <begin position="299"/>
        <end position="321"/>
    </location>
</feature>
<name>A0A8H3UV63_VENIN</name>
<keyword evidence="3 5" id="KW-1133">Transmembrane helix</keyword>
<sequence>MGPQGNHPDVEPDVSAKPVQASSSFRTICTLLILLALQNMAIKLMNLPLNRVIELRYCQQYYLQHDPSQLEPGGSIPEQLCKLDSVQQRLAWMQGMIETLHIVCDLIVTIPLSALSDKGRQRLVLGLNVSGLALMYMFIVLVGYLDILPVAAMLIGPMFTLLGGGNCAFMSTTYGLVTQAATLETQRSSYFAYISSVSYVILLTSPSISARTMTTNLWLPFWIGIIMLLIALPVIFSLETPSDRNTTVDSLESAALLRRASIDIKRNRLNNSNQGIFLASIETLQHLFRQVSQRRNFRYLLSVFLIVSLASSGTPILPQYISKRYGWTFAEAGYLLTVKAIVNVTLLTMIVPSTIKALHKYTRMSGVSINIASAKASEIISVFGVLLVGTSTTMGALIFCKSPKSSSRIEFANGISTGIVRLWIRNASFHAFSDYSIVMIAQTCGTLLGLPIMTIAWAKGIGIGGMGLGLPHFVSAVFYTVGYVFICKIDVEDTVVDV</sequence>
<feature type="transmembrane region" description="Helical" evidence="5">
    <location>
        <begin position="333"/>
        <end position="358"/>
    </location>
</feature>
<organism evidence="6 7">
    <name type="scientific">Venturia inaequalis</name>
    <name type="common">Apple scab fungus</name>
    <dbReference type="NCBI Taxonomy" id="5025"/>
    <lineage>
        <taxon>Eukaryota</taxon>
        <taxon>Fungi</taxon>
        <taxon>Dikarya</taxon>
        <taxon>Ascomycota</taxon>
        <taxon>Pezizomycotina</taxon>
        <taxon>Dothideomycetes</taxon>
        <taxon>Pleosporomycetidae</taxon>
        <taxon>Venturiales</taxon>
        <taxon>Venturiaceae</taxon>
        <taxon>Venturia</taxon>
    </lineage>
</organism>
<feature type="transmembrane region" description="Helical" evidence="5">
    <location>
        <begin position="123"/>
        <end position="144"/>
    </location>
</feature>
<comment type="caution">
    <text evidence="6">The sequence shown here is derived from an EMBL/GenBank/DDBJ whole genome shotgun (WGS) entry which is preliminary data.</text>
</comment>
<gene>
    <name evidence="6" type="ORF">EG328_001825</name>
</gene>
<evidence type="ECO:0000256" key="1">
    <source>
        <dbReference type="ARBA" id="ARBA00004141"/>
    </source>
</evidence>
<evidence type="ECO:0000256" key="3">
    <source>
        <dbReference type="ARBA" id="ARBA00022989"/>
    </source>
</evidence>
<dbReference type="EMBL" id="WNWS01000147">
    <property type="protein sequence ID" value="KAE9977792.1"/>
    <property type="molecule type" value="Genomic_DNA"/>
</dbReference>
<feature type="transmembrane region" description="Helical" evidence="5">
    <location>
        <begin position="150"/>
        <end position="169"/>
    </location>
</feature>
<dbReference type="GO" id="GO:0022857">
    <property type="term" value="F:transmembrane transporter activity"/>
    <property type="evidence" value="ECO:0007669"/>
    <property type="project" value="TreeGrafter"/>
</dbReference>
<feature type="transmembrane region" description="Helical" evidence="5">
    <location>
        <begin position="465"/>
        <end position="486"/>
    </location>
</feature>
<evidence type="ECO:0000313" key="6">
    <source>
        <dbReference type="EMBL" id="KAE9977792.1"/>
    </source>
</evidence>
<dbReference type="SUPFAM" id="SSF103473">
    <property type="entry name" value="MFS general substrate transporter"/>
    <property type="match status" value="1"/>
</dbReference>
<dbReference type="Gene3D" id="1.20.1250.20">
    <property type="entry name" value="MFS general substrate transporter like domains"/>
    <property type="match status" value="1"/>
</dbReference>
<dbReference type="Proteomes" id="UP000447873">
    <property type="component" value="Unassembled WGS sequence"/>
</dbReference>
<keyword evidence="4 5" id="KW-0472">Membrane</keyword>
<feature type="transmembrane region" description="Helical" evidence="5">
    <location>
        <begin position="435"/>
        <end position="458"/>
    </location>
</feature>
<accession>A0A8H3UV63</accession>
<dbReference type="PANTHER" id="PTHR23507">
    <property type="entry name" value="ZGC:174356"/>
    <property type="match status" value="1"/>
</dbReference>
<keyword evidence="2 5" id="KW-0812">Transmembrane</keyword>
<dbReference type="InterPro" id="IPR036259">
    <property type="entry name" value="MFS_trans_sf"/>
</dbReference>
<reference evidence="6 7" key="1">
    <citation type="submission" date="2018-12" db="EMBL/GenBank/DDBJ databases">
        <title>Venturia inaequalis Genome Resource.</title>
        <authorList>
            <person name="Lichtner F.J."/>
        </authorList>
    </citation>
    <scope>NUCLEOTIDE SEQUENCE [LARGE SCALE GENOMIC DNA]</scope>
    <source>
        <strain evidence="6 7">120213</strain>
    </source>
</reference>
<feature type="transmembrane region" description="Helical" evidence="5">
    <location>
        <begin position="190"/>
        <end position="211"/>
    </location>
</feature>
<dbReference type="GO" id="GO:0016020">
    <property type="term" value="C:membrane"/>
    <property type="evidence" value="ECO:0007669"/>
    <property type="project" value="UniProtKB-SubCell"/>
</dbReference>
<evidence type="ECO:0000256" key="2">
    <source>
        <dbReference type="ARBA" id="ARBA00022692"/>
    </source>
</evidence>
<feature type="transmembrane region" description="Helical" evidence="5">
    <location>
        <begin position="217"/>
        <end position="236"/>
    </location>
</feature>
<comment type="subcellular location">
    <subcellularLocation>
        <location evidence="1">Membrane</location>
        <topology evidence="1">Multi-pass membrane protein</topology>
    </subcellularLocation>
</comment>
<evidence type="ECO:0000313" key="7">
    <source>
        <dbReference type="Proteomes" id="UP000447873"/>
    </source>
</evidence>
<protein>
    <submittedName>
        <fullName evidence="6">Uncharacterized protein</fullName>
    </submittedName>
</protein>
<feature type="transmembrane region" description="Helical" evidence="5">
    <location>
        <begin position="379"/>
        <end position="399"/>
    </location>
</feature>
<evidence type="ECO:0000256" key="5">
    <source>
        <dbReference type="SAM" id="Phobius"/>
    </source>
</evidence>
<proteinExistence type="predicted"/>
<dbReference type="AlphaFoldDB" id="A0A8H3UV63"/>
<evidence type="ECO:0000256" key="4">
    <source>
        <dbReference type="ARBA" id="ARBA00023136"/>
    </source>
</evidence>